<dbReference type="RefSeq" id="WP_344841978.1">
    <property type="nucleotide sequence ID" value="NZ_BAABDF010000001.1"/>
</dbReference>
<dbReference type="Proteomes" id="UP001399917">
    <property type="component" value="Unassembled WGS sequence"/>
</dbReference>
<feature type="chain" id="PRO_5045471756" evidence="2">
    <location>
        <begin position="21"/>
        <end position="161"/>
    </location>
</feature>
<evidence type="ECO:0000259" key="3">
    <source>
        <dbReference type="Pfam" id="PF13778"/>
    </source>
</evidence>
<feature type="signal peptide" evidence="2">
    <location>
        <begin position="1"/>
        <end position="20"/>
    </location>
</feature>
<dbReference type="InterPro" id="IPR025232">
    <property type="entry name" value="DUF4174"/>
</dbReference>
<gene>
    <name evidence="4" type="ORF">GCM10022404_00980</name>
</gene>
<keyword evidence="1 2" id="KW-0732">Signal</keyword>
<keyword evidence="5" id="KW-1185">Reference proteome</keyword>
<protein>
    <submittedName>
        <fullName evidence="4">DUF4174 domain-containing protein</fullName>
    </submittedName>
</protein>
<organism evidence="4 5">
    <name type="scientific">Celeribacter arenosi</name>
    <dbReference type="NCBI Taxonomy" id="792649"/>
    <lineage>
        <taxon>Bacteria</taxon>
        <taxon>Pseudomonadati</taxon>
        <taxon>Pseudomonadota</taxon>
        <taxon>Alphaproteobacteria</taxon>
        <taxon>Rhodobacterales</taxon>
        <taxon>Roseobacteraceae</taxon>
        <taxon>Celeribacter</taxon>
    </lineage>
</organism>
<evidence type="ECO:0000256" key="2">
    <source>
        <dbReference type="SAM" id="SignalP"/>
    </source>
</evidence>
<evidence type="ECO:0000313" key="4">
    <source>
        <dbReference type="EMBL" id="GAA3853426.1"/>
    </source>
</evidence>
<dbReference type="Pfam" id="PF13778">
    <property type="entry name" value="DUF4174"/>
    <property type="match status" value="1"/>
</dbReference>
<proteinExistence type="predicted"/>
<feature type="domain" description="DUF4174" evidence="3">
    <location>
        <begin position="48"/>
        <end position="149"/>
    </location>
</feature>
<dbReference type="EMBL" id="BAABDF010000001">
    <property type="protein sequence ID" value="GAA3853426.1"/>
    <property type="molecule type" value="Genomic_DNA"/>
</dbReference>
<reference evidence="5" key="1">
    <citation type="journal article" date="2019" name="Int. J. Syst. Evol. Microbiol.">
        <title>The Global Catalogue of Microorganisms (GCM) 10K type strain sequencing project: providing services to taxonomists for standard genome sequencing and annotation.</title>
        <authorList>
            <consortium name="The Broad Institute Genomics Platform"/>
            <consortium name="The Broad Institute Genome Sequencing Center for Infectious Disease"/>
            <person name="Wu L."/>
            <person name="Ma J."/>
        </authorList>
    </citation>
    <scope>NUCLEOTIDE SEQUENCE [LARGE SCALE GENOMIC DNA]</scope>
    <source>
        <strain evidence="5">JCM 17190</strain>
    </source>
</reference>
<evidence type="ECO:0000313" key="5">
    <source>
        <dbReference type="Proteomes" id="UP001399917"/>
    </source>
</evidence>
<evidence type="ECO:0000256" key="1">
    <source>
        <dbReference type="ARBA" id="ARBA00022729"/>
    </source>
</evidence>
<comment type="caution">
    <text evidence="4">The sequence shown here is derived from an EMBL/GenBank/DDBJ whole genome shotgun (WGS) entry which is preliminary data.</text>
</comment>
<sequence length="161" mass="17692">MKNILISAFCAILLANTGTAQDATPSVDDETGPEADGFVTQSGEDAALSDFLWINRVIVVFADSPLDPSFAEQIELLSERPDELIDRDVVVLVDTAPDAGSSVRTQLRPRGFALVIVDKDGRVMLRKPVPWDLREITRSIDKTPLRQQEIRDEKNSALDGT</sequence>
<accession>A0ABP7JT16</accession>
<name>A0ABP7JT16_9RHOB</name>